<dbReference type="Proteomes" id="UP000608071">
    <property type="component" value="Unassembled WGS sequence"/>
</dbReference>
<name>A0ABR8STC4_9BACL</name>
<sequence length="167" mass="19590">MKITIDLTKEDYWNMNKFVMFHIPKYRNLLMLTFISLPIIIIAMLRFVLDYSWVASIIIGILVSALSAFYMIFSIKRKVMRLVKTNAGTVGKHAIELNGEGMYETTEYNNLEYSWKEIEAIKSDKDYIYIFVNSVQAINIPKRAFADDEQEQAFVHQLEQYTHKKIS</sequence>
<protein>
    <submittedName>
        <fullName evidence="3">YcxB family protein</fullName>
    </submittedName>
</protein>
<keyword evidence="1" id="KW-1133">Transmembrane helix</keyword>
<dbReference type="Pfam" id="PF14317">
    <property type="entry name" value="YcxB"/>
    <property type="match status" value="1"/>
</dbReference>
<comment type="caution">
    <text evidence="3">The sequence shown here is derived from an EMBL/GenBank/DDBJ whole genome shotgun (WGS) entry which is preliminary data.</text>
</comment>
<dbReference type="InterPro" id="IPR025588">
    <property type="entry name" value="YcxB-like_C"/>
</dbReference>
<evidence type="ECO:0000313" key="3">
    <source>
        <dbReference type="EMBL" id="MBD7966751.1"/>
    </source>
</evidence>
<feature type="transmembrane region" description="Helical" evidence="1">
    <location>
        <begin position="53"/>
        <end position="73"/>
    </location>
</feature>
<keyword evidence="4" id="KW-1185">Reference proteome</keyword>
<dbReference type="RefSeq" id="WP_191797568.1">
    <property type="nucleotide sequence ID" value="NZ_JACSQL010000001.1"/>
</dbReference>
<evidence type="ECO:0000313" key="4">
    <source>
        <dbReference type="Proteomes" id="UP000608071"/>
    </source>
</evidence>
<organism evidence="3 4">
    <name type="scientific">Paenibacillus gallinarum</name>
    <dbReference type="NCBI Taxonomy" id="2762232"/>
    <lineage>
        <taxon>Bacteria</taxon>
        <taxon>Bacillati</taxon>
        <taxon>Bacillota</taxon>
        <taxon>Bacilli</taxon>
        <taxon>Bacillales</taxon>
        <taxon>Paenibacillaceae</taxon>
        <taxon>Paenibacillus</taxon>
    </lineage>
</organism>
<gene>
    <name evidence="3" type="ORF">H9647_01620</name>
</gene>
<feature type="transmembrane region" description="Helical" evidence="1">
    <location>
        <begin position="29"/>
        <end position="47"/>
    </location>
</feature>
<accession>A0ABR8STC4</accession>
<keyword evidence="1" id="KW-0812">Transmembrane</keyword>
<keyword evidence="1" id="KW-0472">Membrane</keyword>
<evidence type="ECO:0000256" key="1">
    <source>
        <dbReference type="SAM" id="Phobius"/>
    </source>
</evidence>
<evidence type="ECO:0000259" key="2">
    <source>
        <dbReference type="Pfam" id="PF14317"/>
    </source>
</evidence>
<feature type="domain" description="YcxB-like C-terminal" evidence="2">
    <location>
        <begin position="98"/>
        <end position="158"/>
    </location>
</feature>
<dbReference type="EMBL" id="JACSQL010000001">
    <property type="protein sequence ID" value="MBD7966751.1"/>
    <property type="molecule type" value="Genomic_DNA"/>
</dbReference>
<reference evidence="3 4" key="1">
    <citation type="submission" date="2020-08" db="EMBL/GenBank/DDBJ databases">
        <title>A Genomic Blueprint of the Chicken Gut Microbiome.</title>
        <authorList>
            <person name="Gilroy R."/>
            <person name="Ravi A."/>
            <person name="Getino M."/>
            <person name="Pursley I."/>
            <person name="Horton D.L."/>
            <person name="Alikhan N.-F."/>
            <person name="Baker D."/>
            <person name="Gharbi K."/>
            <person name="Hall N."/>
            <person name="Watson M."/>
            <person name="Adriaenssens E.M."/>
            <person name="Foster-Nyarko E."/>
            <person name="Jarju S."/>
            <person name="Secka A."/>
            <person name="Antonio M."/>
            <person name="Oren A."/>
            <person name="Chaudhuri R."/>
            <person name="La Ragione R.M."/>
            <person name="Hildebrand F."/>
            <person name="Pallen M.J."/>
        </authorList>
    </citation>
    <scope>NUCLEOTIDE SEQUENCE [LARGE SCALE GENOMIC DNA]</scope>
    <source>
        <strain evidence="3 4">Sa2BVA9</strain>
    </source>
</reference>
<proteinExistence type="predicted"/>